<dbReference type="RefSeq" id="WP_125671687.1">
    <property type="nucleotide sequence ID" value="NZ_RCOS01000105.1"/>
</dbReference>
<evidence type="ECO:0000313" key="2">
    <source>
        <dbReference type="Proteomes" id="UP000277582"/>
    </source>
</evidence>
<dbReference type="EMBL" id="RCOS01000105">
    <property type="protein sequence ID" value="RSN73934.1"/>
    <property type="molecule type" value="Genomic_DNA"/>
</dbReference>
<keyword evidence="2" id="KW-1185">Reference proteome</keyword>
<dbReference type="AlphaFoldDB" id="A0A429GJB0"/>
<dbReference type="OrthoDB" id="386016at2157"/>
<reference evidence="1 2" key="1">
    <citation type="submission" date="2018-10" db="EMBL/GenBank/DDBJ databases">
        <title>Co-occurring genomic capacity for anaerobic methane metabolism and dissimilatory sulfite reduction discovered in the Korarchaeota.</title>
        <authorList>
            <person name="Mckay L.J."/>
            <person name="Dlakic M."/>
            <person name="Fields M.W."/>
            <person name="Delmont T.O."/>
            <person name="Eren A.M."/>
            <person name="Jay Z.J."/>
            <person name="Klingelsmith K.B."/>
            <person name="Rusch D.B."/>
            <person name="Inskeep W.P."/>
        </authorList>
    </citation>
    <scope>NUCLEOTIDE SEQUENCE [LARGE SCALE GENOMIC DNA]</scope>
    <source>
        <strain evidence="1 2">MDKW</strain>
    </source>
</reference>
<proteinExistence type="predicted"/>
<dbReference type="Proteomes" id="UP000277582">
    <property type="component" value="Unassembled WGS sequence"/>
</dbReference>
<sequence length="165" mass="19358">MRSECLENMLDEVNKKTEDPECGSISNIIEQVRKEEGKIRSSFYIKEVRVCRLNHNVHAKFRNCPHEWIKEGKMFDCFVLVKLYKNKSICLHVECKSRKNFNVILKKLKEKISGYVYKDQCFCFNATPKTVAVVIIKNKVGKKERYEKEIKRVGFDYAIIQGGAR</sequence>
<comment type="caution">
    <text evidence="1">The sequence shown here is derived from an EMBL/GenBank/DDBJ whole genome shotgun (WGS) entry which is preliminary data.</text>
</comment>
<organism evidence="1 2">
    <name type="scientific">Candidatus Methanodesulfokora washburnensis</name>
    <dbReference type="NCBI Taxonomy" id="2478471"/>
    <lineage>
        <taxon>Archaea</taxon>
        <taxon>Thermoproteota</taxon>
        <taxon>Candidatus Korarchaeia</taxon>
        <taxon>Candidatus Korarchaeia incertae sedis</taxon>
        <taxon>Candidatus Methanodesulfokora</taxon>
    </lineage>
</organism>
<gene>
    <name evidence="1" type="ORF">D6D85_09130</name>
</gene>
<name>A0A429GJB0_9CREN</name>
<evidence type="ECO:0000313" key="1">
    <source>
        <dbReference type="EMBL" id="RSN73934.1"/>
    </source>
</evidence>
<accession>A0A429GJB0</accession>
<protein>
    <submittedName>
        <fullName evidence="1">Uncharacterized protein</fullName>
    </submittedName>
</protein>